<protein>
    <submittedName>
        <fullName evidence="3">Uncharacterized protein</fullName>
    </submittedName>
</protein>
<dbReference type="Proteomes" id="UP000193144">
    <property type="component" value="Unassembled WGS sequence"/>
</dbReference>
<comment type="caution">
    <text evidence="3">The sequence shown here is derived from an EMBL/GenBank/DDBJ whole genome shotgun (WGS) entry which is preliminary data.</text>
</comment>
<feature type="compositionally biased region" description="Acidic residues" evidence="1">
    <location>
        <begin position="220"/>
        <end position="241"/>
    </location>
</feature>
<proteinExistence type="predicted"/>
<evidence type="ECO:0000313" key="3">
    <source>
        <dbReference type="EMBL" id="ORY08707.1"/>
    </source>
</evidence>
<name>A0A1Y1ZFF9_9PLEO</name>
<gene>
    <name evidence="3" type="ORF">BCR34DRAFT_389454</name>
</gene>
<accession>A0A1Y1ZFF9</accession>
<evidence type="ECO:0000256" key="1">
    <source>
        <dbReference type="SAM" id="MobiDB-lite"/>
    </source>
</evidence>
<evidence type="ECO:0000256" key="2">
    <source>
        <dbReference type="SAM" id="SignalP"/>
    </source>
</evidence>
<feature type="compositionally biased region" description="Polar residues" evidence="1">
    <location>
        <begin position="200"/>
        <end position="211"/>
    </location>
</feature>
<feature type="compositionally biased region" description="Low complexity" evidence="1">
    <location>
        <begin position="182"/>
        <end position="194"/>
    </location>
</feature>
<dbReference type="EMBL" id="MCFA01000096">
    <property type="protein sequence ID" value="ORY08707.1"/>
    <property type="molecule type" value="Genomic_DNA"/>
</dbReference>
<sequence length="283" mass="29581">MAPSQHSVLALLGLVASVRGISCPACYTQTVAGVQHCPIIPALETPCYEPACIKVVTTTIPGKNPACSITPTVTTKAACPTKATCRKGCRTSTKTVTGASLSCGVRWETDPPKPTGGVSWATGPVENTGGVSWATGPVENTGGVSWATGPAESTGGVTFFTDPAPSTGGVSWDTGAPQATDTPLEPTETEVYPPEVTPPNTIGLNPPTASVSWGKRQEAEPTEVPEPTEEEPIPEEPEDTDIFNPFPLPTPTNIIELQPPKSTVIWGKRQDEEEPEPEPTEEA</sequence>
<feature type="region of interest" description="Disordered" evidence="1">
    <location>
        <begin position="113"/>
        <end position="138"/>
    </location>
</feature>
<evidence type="ECO:0000313" key="4">
    <source>
        <dbReference type="Proteomes" id="UP000193144"/>
    </source>
</evidence>
<feature type="region of interest" description="Disordered" evidence="1">
    <location>
        <begin position="166"/>
        <end position="283"/>
    </location>
</feature>
<dbReference type="STRING" id="1231657.A0A1Y1ZFF9"/>
<organism evidence="3 4">
    <name type="scientific">Clohesyomyces aquaticus</name>
    <dbReference type="NCBI Taxonomy" id="1231657"/>
    <lineage>
        <taxon>Eukaryota</taxon>
        <taxon>Fungi</taxon>
        <taxon>Dikarya</taxon>
        <taxon>Ascomycota</taxon>
        <taxon>Pezizomycotina</taxon>
        <taxon>Dothideomycetes</taxon>
        <taxon>Pleosporomycetidae</taxon>
        <taxon>Pleosporales</taxon>
        <taxon>Lindgomycetaceae</taxon>
        <taxon>Clohesyomyces</taxon>
    </lineage>
</organism>
<feature type="chain" id="PRO_5012372636" evidence="2">
    <location>
        <begin position="21"/>
        <end position="283"/>
    </location>
</feature>
<reference evidence="3 4" key="1">
    <citation type="submission" date="2016-07" db="EMBL/GenBank/DDBJ databases">
        <title>Pervasive Adenine N6-methylation of Active Genes in Fungi.</title>
        <authorList>
            <consortium name="DOE Joint Genome Institute"/>
            <person name="Mondo S.J."/>
            <person name="Dannebaum R.O."/>
            <person name="Kuo R.C."/>
            <person name="Labutti K."/>
            <person name="Haridas S."/>
            <person name="Kuo A."/>
            <person name="Salamov A."/>
            <person name="Ahrendt S.R."/>
            <person name="Lipzen A."/>
            <person name="Sullivan W."/>
            <person name="Andreopoulos W.B."/>
            <person name="Clum A."/>
            <person name="Lindquist E."/>
            <person name="Daum C."/>
            <person name="Ramamoorthy G.K."/>
            <person name="Gryganskyi A."/>
            <person name="Culley D."/>
            <person name="Magnuson J.K."/>
            <person name="James T.Y."/>
            <person name="O'Malley M.A."/>
            <person name="Stajich J.E."/>
            <person name="Spatafora J.W."/>
            <person name="Visel A."/>
            <person name="Grigoriev I.V."/>
        </authorList>
    </citation>
    <scope>NUCLEOTIDE SEQUENCE [LARGE SCALE GENOMIC DNA]</scope>
    <source>
        <strain evidence="3 4">CBS 115471</strain>
    </source>
</reference>
<keyword evidence="2" id="KW-0732">Signal</keyword>
<feature type="signal peptide" evidence="2">
    <location>
        <begin position="1"/>
        <end position="20"/>
    </location>
</feature>
<dbReference type="OrthoDB" id="3798666at2759"/>
<feature type="compositionally biased region" description="Acidic residues" evidence="1">
    <location>
        <begin position="272"/>
        <end position="283"/>
    </location>
</feature>
<dbReference type="AlphaFoldDB" id="A0A1Y1ZFF9"/>
<keyword evidence="4" id="KW-1185">Reference proteome</keyword>